<evidence type="ECO:0000256" key="3">
    <source>
        <dbReference type="RuleBase" id="RU000363"/>
    </source>
</evidence>
<dbReference type="Proteomes" id="UP000256964">
    <property type="component" value="Unassembled WGS sequence"/>
</dbReference>
<dbReference type="AlphaFoldDB" id="A0A371CUR1"/>
<evidence type="ECO:0000313" key="5">
    <source>
        <dbReference type="Proteomes" id="UP000256964"/>
    </source>
</evidence>
<dbReference type="PRINTS" id="PR00080">
    <property type="entry name" value="SDRFAMILY"/>
</dbReference>
<sequence length="347" mass="37455">MSASITSNPGFNASTTAEEVAAALSSHIAGKTILVTGVSPGGLGAHFAHVVAAHQPKLLILAGRSGPKVAETARELEAAHPGVATRTLELDLGSQAQVRKAAAEVLSWPESIDVLVNNAGIMATPYGKTVDGIESQFGTNHVGHFLFTNLIIPKLLESKQGPRVVNVSSDGHRLSDIRWDDLDFQDGKVYNKWVAYGQSKTANILFSVELAQRLGSKGLKAFALHPGAIQTNIGRSADNDDFEALHTLDRAMGHRAGFEGFKWKNLTQGTSTYVVAAFDPKLHGEYSCPRYDLDLHWGLPEHNGAYLQDCQVFAPDGEDLKPYAIDKNSAARLWSLGEELVGQRFDF</sequence>
<keyword evidence="5" id="KW-1185">Reference proteome</keyword>
<dbReference type="Gene3D" id="3.40.50.720">
    <property type="entry name" value="NAD(P)-binding Rossmann-like Domain"/>
    <property type="match status" value="1"/>
</dbReference>
<dbReference type="SUPFAM" id="SSF51735">
    <property type="entry name" value="NAD(P)-binding Rossmann-fold domains"/>
    <property type="match status" value="1"/>
</dbReference>
<dbReference type="OrthoDB" id="191139at2759"/>
<dbReference type="InterPro" id="IPR002347">
    <property type="entry name" value="SDR_fam"/>
</dbReference>
<reference evidence="4 5" key="1">
    <citation type="journal article" date="2018" name="Biotechnol. Biofuels">
        <title>Integrative visual omics of the white-rot fungus Polyporus brumalis exposes the biotechnological potential of its oxidative enzymes for delignifying raw plant biomass.</title>
        <authorList>
            <person name="Miyauchi S."/>
            <person name="Rancon A."/>
            <person name="Drula E."/>
            <person name="Hage H."/>
            <person name="Chaduli D."/>
            <person name="Favel A."/>
            <person name="Grisel S."/>
            <person name="Henrissat B."/>
            <person name="Herpoel-Gimbert I."/>
            <person name="Ruiz-Duenas F.J."/>
            <person name="Chevret D."/>
            <person name="Hainaut M."/>
            <person name="Lin J."/>
            <person name="Wang M."/>
            <person name="Pangilinan J."/>
            <person name="Lipzen A."/>
            <person name="Lesage-Meessen L."/>
            <person name="Navarro D."/>
            <person name="Riley R."/>
            <person name="Grigoriev I.V."/>
            <person name="Zhou S."/>
            <person name="Raouche S."/>
            <person name="Rosso M.N."/>
        </authorList>
    </citation>
    <scope>NUCLEOTIDE SEQUENCE [LARGE SCALE GENOMIC DNA]</scope>
    <source>
        <strain evidence="4 5">BRFM 1820</strain>
    </source>
</reference>
<dbReference type="EMBL" id="KZ857456">
    <property type="protein sequence ID" value="RDX44015.1"/>
    <property type="molecule type" value="Genomic_DNA"/>
</dbReference>
<dbReference type="InterPro" id="IPR036291">
    <property type="entry name" value="NAD(P)-bd_dom_sf"/>
</dbReference>
<organism evidence="4 5">
    <name type="scientific">Lentinus brumalis</name>
    <dbReference type="NCBI Taxonomy" id="2498619"/>
    <lineage>
        <taxon>Eukaryota</taxon>
        <taxon>Fungi</taxon>
        <taxon>Dikarya</taxon>
        <taxon>Basidiomycota</taxon>
        <taxon>Agaricomycotina</taxon>
        <taxon>Agaricomycetes</taxon>
        <taxon>Polyporales</taxon>
        <taxon>Polyporaceae</taxon>
        <taxon>Lentinus</taxon>
    </lineage>
</organism>
<comment type="similarity">
    <text evidence="1 3">Belongs to the short-chain dehydrogenases/reductases (SDR) family.</text>
</comment>
<protein>
    <submittedName>
        <fullName evidence="4">NAD(P)-binding protein</fullName>
    </submittedName>
</protein>
<accession>A0A371CUR1</accession>
<dbReference type="PANTHER" id="PTHR24320:SF283">
    <property type="entry name" value="RETINOL DEHYDROGENASE 11"/>
    <property type="match status" value="1"/>
</dbReference>
<dbReference type="Pfam" id="PF00106">
    <property type="entry name" value="adh_short"/>
    <property type="match status" value="1"/>
</dbReference>
<evidence type="ECO:0000256" key="2">
    <source>
        <dbReference type="ARBA" id="ARBA00023002"/>
    </source>
</evidence>
<dbReference type="STRING" id="139420.A0A371CUR1"/>
<evidence type="ECO:0000256" key="1">
    <source>
        <dbReference type="ARBA" id="ARBA00006484"/>
    </source>
</evidence>
<dbReference type="PRINTS" id="PR00081">
    <property type="entry name" value="GDHRDH"/>
</dbReference>
<dbReference type="PANTHER" id="PTHR24320">
    <property type="entry name" value="RETINOL DEHYDROGENASE"/>
    <property type="match status" value="1"/>
</dbReference>
<keyword evidence="2" id="KW-0560">Oxidoreductase</keyword>
<dbReference type="GO" id="GO:0016491">
    <property type="term" value="F:oxidoreductase activity"/>
    <property type="evidence" value="ECO:0007669"/>
    <property type="project" value="UniProtKB-KW"/>
</dbReference>
<evidence type="ECO:0000313" key="4">
    <source>
        <dbReference type="EMBL" id="RDX44015.1"/>
    </source>
</evidence>
<name>A0A371CUR1_9APHY</name>
<proteinExistence type="inferred from homology"/>
<gene>
    <name evidence="4" type="ORF">OH76DRAFT_1360380</name>
</gene>